<feature type="compositionally biased region" description="Basic residues" evidence="1">
    <location>
        <begin position="1"/>
        <end position="15"/>
    </location>
</feature>
<protein>
    <recommendedName>
        <fullName evidence="4">Kelch repeat-containing protein</fullName>
    </recommendedName>
</protein>
<sequence>MARDKRKKRKDHAIKKAASTSKKANKQATKAMRKDARLYGGSSDEEEDIESLIKQFAEVDRKKGIATEETACAAPSPRANASWVASPLDNVTCFLFGGECFNGSKLRVFGDMFKYRFDKKAWTKISCAVAPGPRSGHQTVALPSGSLLTFGGEFATASQNQFHHYKDCWMFDIKESRWTQLEGPTPSARSGHRMAGWGKFFVLYGGFFDNGKTVKYHDDLWVFDTTSYAWTKVDMPAASSKPSARSGFQFFASGDKIYLYGGYAKKIASEDPTTASSSAGNKAHADDREKGIVYSDMWALTMSTDLSQLKWEKLKKSGAAPPPRAGCSIAVHKTRAILFGGVEDDDETDGNSTCWNDMRSFALDVRKWFPYVAKRAKSDADVVAAEGGGTAADGPEPPPAGPVFDASVPHPRYNAMLAVQKNHLLMFGGLFEQGKSEFTLNDLWALNLDKNGPWECVQRGAWERPAEEEAKQVAAGGQQQDESDSDSSSDSD</sequence>
<organism evidence="2 3">
    <name type="scientific">Geranomyces variabilis</name>
    <dbReference type="NCBI Taxonomy" id="109894"/>
    <lineage>
        <taxon>Eukaryota</taxon>
        <taxon>Fungi</taxon>
        <taxon>Fungi incertae sedis</taxon>
        <taxon>Chytridiomycota</taxon>
        <taxon>Chytridiomycota incertae sedis</taxon>
        <taxon>Chytridiomycetes</taxon>
        <taxon>Spizellomycetales</taxon>
        <taxon>Powellomycetaceae</taxon>
        <taxon>Geranomyces</taxon>
    </lineage>
</organism>
<feature type="region of interest" description="Disordered" evidence="1">
    <location>
        <begin position="463"/>
        <end position="492"/>
    </location>
</feature>
<dbReference type="EMBL" id="JADGJQ010000119">
    <property type="protein sequence ID" value="KAJ3168449.1"/>
    <property type="molecule type" value="Genomic_DNA"/>
</dbReference>
<comment type="caution">
    <text evidence="2">The sequence shown here is derived from an EMBL/GenBank/DDBJ whole genome shotgun (WGS) entry which is preliminary data.</text>
</comment>
<evidence type="ECO:0000313" key="3">
    <source>
        <dbReference type="Proteomes" id="UP001212152"/>
    </source>
</evidence>
<dbReference type="AlphaFoldDB" id="A0AAD5TE15"/>
<feature type="compositionally biased region" description="Acidic residues" evidence="1">
    <location>
        <begin position="481"/>
        <end position="492"/>
    </location>
</feature>
<evidence type="ECO:0000313" key="2">
    <source>
        <dbReference type="EMBL" id="KAJ3168449.1"/>
    </source>
</evidence>
<dbReference type="Gene3D" id="2.120.10.80">
    <property type="entry name" value="Kelch-type beta propeller"/>
    <property type="match status" value="2"/>
</dbReference>
<dbReference type="InterPro" id="IPR015915">
    <property type="entry name" value="Kelch-typ_b-propeller"/>
</dbReference>
<evidence type="ECO:0008006" key="4">
    <source>
        <dbReference type="Google" id="ProtNLM"/>
    </source>
</evidence>
<evidence type="ECO:0000256" key="1">
    <source>
        <dbReference type="SAM" id="MobiDB-lite"/>
    </source>
</evidence>
<reference evidence="2" key="1">
    <citation type="submission" date="2020-05" db="EMBL/GenBank/DDBJ databases">
        <title>Phylogenomic resolution of chytrid fungi.</title>
        <authorList>
            <person name="Stajich J.E."/>
            <person name="Amses K."/>
            <person name="Simmons R."/>
            <person name="Seto K."/>
            <person name="Myers J."/>
            <person name="Bonds A."/>
            <person name="Quandt C.A."/>
            <person name="Barry K."/>
            <person name="Liu P."/>
            <person name="Grigoriev I."/>
            <person name="Longcore J.E."/>
            <person name="James T.Y."/>
        </authorList>
    </citation>
    <scope>NUCLEOTIDE SEQUENCE</scope>
    <source>
        <strain evidence="2">JEL0379</strain>
    </source>
</reference>
<dbReference type="InterPro" id="IPR052588">
    <property type="entry name" value="Kelch_domain_protein"/>
</dbReference>
<gene>
    <name evidence="2" type="ORF">HDU87_001005</name>
</gene>
<dbReference type="SUPFAM" id="SSF117281">
    <property type="entry name" value="Kelch motif"/>
    <property type="match status" value="1"/>
</dbReference>
<dbReference type="Proteomes" id="UP001212152">
    <property type="component" value="Unassembled WGS sequence"/>
</dbReference>
<dbReference type="PANTHER" id="PTHR46063">
    <property type="entry name" value="KELCH DOMAIN-CONTAINING PROTEIN"/>
    <property type="match status" value="1"/>
</dbReference>
<keyword evidence="3" id="KW-1185">Reference proteome</keyword>
<feature type="region of interest" description="Disordered" evidence="1">
    <location>
        <begin position="1"/>
        <end position="47"/>
    </location>
</feature>
<accession>A0AAD5TE15</accession>
<name>A0AAD5TE15_9FUNG</name>
<dbReference type="Pfam" id="PF24681">
    <property type="entry name" value="Kelch_KLHDC2_KLHL20_DRC7"/>
    <property type="match status" value="1"/>
</dbReference>
<proteinExistence type="predicted"/>
<feature type="compositionally biased region" description="Low complexity" evidence="1">
    <location>
        <begin position="16"/>
        <end position="30"/>
    </location>
</feature>
<dbReference type="PANTHER" id="PTHR46063:SF1">
    <property type="entry name" value="KELCH DOMAIN-CONTAINING PROTEIN 4"/>
    <property type="match status" value="1"/>
</dbReference>